<protein>
    <submittedName>
        <fullName evidence="2">Uncharacterized protein</fullName>
    </submittedName>
</protein>
<evidence type="ECO:0000313" key="2">
    <source>
        <dbReference type="EMBL" id="MBD7976211.1"/>
    </source>
</evidence>
<dbReference type="Proteomes" id="UP000611945">
    <property type="component" value="Unassembled WGS sequence"/>
</dbReference>
<sequence>MRRLMLTLAAVLISSSAWAMHCPQDMARIDAQLSSDPPSDPAVLAQVQKLRAEGETLHNEGKHEESIQVLEQAQSLLDEHKN</sequence>
<dbReference type="RefSeq" id="WP_251834973.1">
    <property type="nucleotide sequence ID" value="NZ_JACSQG010000001.1"/>
</dbReference>
<proteinExistence type="predicted"/>
<keyword evidence="1" id="KW-0732">Signal</keyword>
<comment type="caution">
    <text evidence="2">The sequence shown here is derived from an EMBL/GenBank/DDBJ whole genome shotgun (WGS) entry which is preliminary data.</text>
</comment>
<organism evidence="2 3">
    <name type="scientific">Serpens gallinarum</name>
    <dbReference type="NCBI Taxonomy" id="2763075"/>
    <lineage>
        <taxon>Bacteria</taxon>
        <taxon>Pseudomonadati</taxon>
        <taxon>Pseudomonadota</taxon>
        <taxon>Gammaproteobacteria</taxon>
        <taxon>Pseudomonadales</taxon>
        <taxon>Pseudomonadaceae</taxon>
        <taxon>Pseudomonas</taxon>
    </lineage>
</organism>
<feature type="chain" id="PRO_5046895242" evidence="1">
    <location>
        <begin position="20"/>
        <end position="82"/>
    </location>
</feature>
<evidence type="ECO:0000256" key="1">
    <source>
        <dbReference type="SAM" id="SignalP"/>
    </source>
</evidence>
<reference evidence="2 3" key="1">
    <citation type="submission" date="2020-08" db="EMBL/GenBank/DDBJ databases">
        <title>A Genomic Blueprint of the Chicken Gut Microbiome.</title>
        <authorList>
            <person name="Gilroy R."/>
            <person name="Ravi A."/>
            <person name="Getino M."/>
            <person name="Pursley I."/>
            <person name="Horton D.L."/>
            <person name="Alikhan N.-F."/>
            <person name="Baker D."/>
            <person name="Gharbi K."/>
            <person name="Hall N."/>
            <person name="Watson M."/>
            <person name="Adriaenssens E.M."/>
            <person name="Foster-Nyarko E."/>
            <person name="Jarju S."/>
            <person name="Secka A."/>
            <person name="Antonio M."/>
            <person name="Oren A."/>
            <person name="Chaudhuri R."/>
            <person name="La Ragione R.M."/>
            <person name="Hildebrand F."/>
            <person name="Pallen M.J."/>
        </authorList>
    </citation>
    <scope>NUCLEOTIDE SEQUENCE [LARGE SCALE GENOMIC DNA]</scope>
    <source>
        <strain evidence="2 3">Sa2CUA2</strain>
    </source>
</reference>
<gene>
    <name evidence="2" type="ORF">H9642_03310</name>
</gene>
<feature type="signal peptide" evidence="1">
    <location>
        <begin position="1"/>
        <end position="19"/>
    </location>
</feature>
<keyword evidence="3" id="KW-1185">Reference proteome</keyword>
<name>A0ABR8TKA7_9PSED</name>
<evidence type="ECO:0000313" key="3">
    <source>
        <dbReference type="Proteomes" id="UP000611945"/>
    </source>
</evidence>
<accession>A0ABR8TKA7</accession>
<dbReference type="EMBL" id="JACSQG010000001">
    <property type="protein sequence ID" value="MBD7976211.1"/>
    <property type="molecule type" value="Genomic_DNA"/>
</dbReference>